<evidence type="ECO:0000313" key="12">
    <source>
        <dbReference type="EMBL" id="EUK18291.1"/>
    </source>
</evidence>
<keyword evidence="2 10" id="KW-0444">Lipid biosynthesis</keyword>
<dbReference type="GO" id="GO:0009317">
    <property type="term" value="C:acetyl-CoA carboxylase complex"/>
    <property type="evidence" value="ECO:0007669"/>
    <property type="project" value="InterPro"/>
</dbReference>
<dbReference type="PANTHER" id="PTHR42853">
    <property type="entry name" value="ACETYL-COENZYME A CARBOXYLASE CARBOXYL TRANSFERASE SUBUNIT ALPHA"/>
    <property type="match status" value="1"/>
</dbReference>
<evidence type="ECO:0000256" key="7">
    <source>
        <dbReference type="ARBA" id="ARBA00023098"/>
    </source>
</evidence>
<keyword evidence="6 10" id="KW-0067">ATP-binding</keyword>
<comment type="pathway">
    <text evidence="1 10">Lipid metabolism; malonyl-CoA biosynthesis; malonyl-CoA from acetyl-CoA: step 1/1.</text>
</comment>
<reference evidence="12 13" key="1">
    <citation type="journal article" date="2014" name="Genome Announc.">
        <title>Draft Genome Sequence of Commensalibacter papalotli MX01, a Symbiont Identified from the Guts of Overwintering Monarch Butterflies.</title>
        <authorList>
            <person name="Servin-Garciduenas L.E."/>
            <person name="Sanchez-Quinto A."/>
            <person name="Martinez-Romero E."/>
        </authorList>
    </citation>
    <scope>NUCLEOTIDE SEQUENCE [LARGE SCALE GENOMIC DNA]</scope>
    <source>
        <strain evidence="13">MX-MONARCH01</strain>
    </source>
</reference>
<dbReference type="OrthoDB" id="9808023at2"/>
<dbReference type="PRINTS" id="PR01069">
    <property type="entry name" value="ACCCTRFRASEA"/>
</dbReference>
<keyword evidence="7 10" id="KW-0443">Lipid metabolism</keyword>
<keyword evidence="12" id="KW-0436">Ligase</keyword>
<dbReference type="UniPathway" id="UPA00655">
    <property type="reaction ID" value="UER00711"/>
</dbReference>
<dbReference type="EC" id="2.1.3.15" evidence="10"/>
<evidence type="ECO:0000256" key="3">
    <source>
        <dbReference type="ARBA" id="ARBA00022679"/>
    </source>
</evidence>
<evidence type="ECO:0000313" key="13">
    <source>
        <dbReference type="Proteomes" id="UP000019250"/>
    </source>
</evidence>
<name>W7E5C6_9PROT</name>
<dbReference type="STRING" id="1208583.COMX_01035"/>
<evidence type="ECO:0000256" key="8">
    <source>
        <dbReference type="ARBA" id="ARBA00023160"/>
    </source>
</evidence>
<comment type="catalytic activity">
    <reaction evidence="9 10">
        <text>N(6)-carboxybiotinyl-L-lysyl-[protein] + acetyl-CoA = N(6)-biotinyl-L-lysyl-[protein] + malonyl-CoA</text>
        <dbReference type="Rhea" id="RHEA:54728"/>
        <dbReference type="Rhea" id="RHEA-COMP:10505"/>
        <dbReference type="Rhea" id="RHEA-COMP:10506"/>
        <dbReference type="ChEBI" id="CHEBI:57288"/>
        <dbReference type="ChEBI" id="CHEBI:57384"/>
        <dbReference type="ChEBI" id="CHEBI:83144"/>
        <dbReference type="ChEBI" id="CHEBI:83145"/>
        <dbReference type="EC" id="2.1.3.15"/>
    </reaction>
</comment>
<evidence type="ECO:0000256" key="1">
    <source>
        <dbReference type="ARBA" id="ARBA00004956"/>
    </source>
</evidence>
<dbReference type="HAMAP" id="MF_00823">
    <property type="entry name" value="AcetylCoA_CT_alpha"/>
    <property type="match status" value="1"/>
</dbReference>
<organism evidence="12 13">
    <name type="scientific">Commensalibacter papalotli</name>
    <name type="common">ex Servin-Garciduenas et al. 2014</name>
    <dbReference type="NCBI Taxonomy" id="1208583"/>
    <lineage>
        <taxon>Bacteria</taxon>
        <taxon>Pseudomonadati</taxon>
        <taxon>Pseudomonadota</taxon>
        <taxon>Alphaproteobacteria</taxon>
        <taxon>Acetobacterales</taxon>
        <taxon>Acetobacteraceae</taxon>
    </lineage>
</organism>
<dbReference type="AlphaFoldDB" id="W7E5C6"/>
<comment type="function">
    <text evidence="10">Component of the acetyl coenzyme A carboxylase (ACC) complex. First, biotin carboxylase catalyzes the carboxylation of biotin on its carrier protein (BCCP) and then the CO(2) group is transferred by the carboxyltransferase to acetyl-CoA to form malonyl-CoA.</text>
</comment>
<evidence type="ECO:0000256" key="9">
    <source>
        <dbReference type="ARBA" id="ARBA00049152"/>
    </source>
</evidence>
<feature type="domain" description="CoA carboxyltransferase C-terminal" evidence="11">
    <location>
        <begin position="32"/>
        <end position="293"/>
    </location>
</feature>
<comment type="subunit">
    <text evidence="10">Acetyl-CoA carboxylase is a heterohexamer composed of biotin carboxyl carrier protein (AccB), biotin carboxylase (AccC) and two subunits each of ACCase subunit alpha (AccA) and ACCase subunit beta (AccD).</text>
</comment>
<dbReference type="InterPro" id="IPR001095">
    <property type="entry name" value="Acetyl_CoA_COase_a_su"/>
</dbReference>
<sequence length="319" mass="35204">MRQFLDFEKSVAELETKIFELQRVEDSSDDVNISEELKQLIEKADKQLIALYAKLTPWQKVQVARHAQRPHALNYIQAFIEDFTPLAGDRLFAEDHAIIGGIGRFHGQTVVVIGIERGSDLDTRLQHNFGMARPEGYRKAQRLMRLASHFDVPVITLVDTPGAWPGIDAEERGQAEAIAKSIQTCLRTSVPIIAVIIGEGGSGGAIALATADKILMLEHSIYSVISPEACSSILWRDASQAAQAAGALCLTAQDLLRLKLIDQIIPEPMGGAQRDPQIAIESVKKAIQEALDQLKDIPKQVLQAQRRDKFLAMGRQEAE</sequence>
<dbReference type="NCBIfam" id="NF041504">
    <property type="entry name" value="AccA_sub"/>
    <property type="match status" value="1"/>
</dbReference>
<gene>
    <name evidence="10" type="primary">accA</name>
    <name evidence="12" type="ORF">COMX_01035</name>
</gene>
<dbReference type="PROSITE" id="PS50989">
    <property type="entry name" value="COA_CT_CTER"/>
    <property type="match status" value="1"/>
</dbReference>
<dbReference type="GO" id="GO:0006633">
    <property type="term" value="P:fatty acid biosynthetic process"/>
    <property type="evidence" value="ECO:0007669"/>
    <property type="project" value="UniProtKB-KW"/>
</dbReference>
<keyword evidence="5 10" id="KW-0276">Fatty acid metabolism</keyword>
<dbReference type="PANTHER" id="PTHR42853:SF3">
    <property type="entry name" value="ACETYL-COENZYME A CARBOXYLASE CARBOXYL TRANSFERASE SUBUNIT ALPHA, CHLOROPLASTIC"/>
    <property type="match status" value="1"/>
</dbReference>
<dbReference type="eggNOG" id="COG0825">
    <property type="taxonomic scope" value="Bacteria"/>
</dbReference>
<dbReference type="NCBIfam" id="NF004344">
    <property type="entry name" value="PRK05724.1"/>
    <property type="match status" value="1"/>
</dbReference>
<keyword evidence="8 10" id="KW-0275">Fatty acid biosynthesis</keyword>
<dbReference type="InterPro" id="IPR029045">
    <property type="entry name" value="ClpP/crotonase-like_dom_sf"/>
</dbReference>
<dbReference type="Gene3D" id="3.90.226.10">
    <property type="entry name" value="2-enoyl-CoA Hydratase, Chain A, domain 1"/>
    <property type="match status" value="1"/>
</dbReference>
<dbReference type="NCBIfam" id="TIGR00513">
    <property type="entry name" value="accA"/>
    <property type="match status" value="1"/>
</dbReference>
<evidence type="ECO:0000259" key="11">
    <source>
        <dbReference type="PROSITE" id="PS50989"/>
    </source>
</evidence>
<keyword evidence="10" id="KW-0963">Cytoplasm</keyword>
<comment type="caution">
    <text evidence="12">The sequence shown here is derived from an EMBL/GenBank/DDBJ whole genome shotgun (WGS) entry which is preliminary data.</text>
</comment>
<evidence type="ECO:0000256" key="6">
    <source>
        <dbReference type="ARBA" id="ARBA00022840"/>
    </source>
</evidence>
<dbReference type="GO" id="GO:2001295">
    <property type="term" value="P:malonyl-CoA biosynthetic process"/>
    <property type="evidence" value="ECO:0007669"/>
    <property type="project" value="UniProtKB-UniRule"/>
</dbReference>
<dbReference type="PATRIC" id="fig|1208583.4.peg.204"/>
<dbReference type="Proteomes" id="UP000019250">
    <property type="component" value="Unassembled WGS sequence"/>
</dbReference>
<evidence type="ECO:0000256" key="5">
    <source>
        <dbReference type="ARBA" id="ARBA00022832"/>
    </source>
</evidence>
<dbReference type="GO" id="GO:0003989">
    <property type="term" value="F:acetyl-CoA carboxylase activity"/>
    <property type="evidence" value="ECO:0007669"/>
    <property type="project" value="InterPro"/>
</dbReference>
<accession>W7E5C6</accession>
<dbReference type="RefSeq" id="WP_034338618.1">
    <property type="nucleotide sequence ID" value="NZ_ATSX01000001.1"/>
</dbReference>
<keyword evidence="3 10" id="KW-0808">Transferase</keyword>
<dbReference type="EMBL" id="ATSX01000001">
    <property type="protein sequence ID" value="EUK18291.1"/>
    <property type="molecule type" value="Genomic_DNA"/>
</dbReference>
<comment type="subcellular location">
    <subcellularLocation>
        <location evidence="10">Cytoplasm</location>
    </subcellularLocation>
</comment>
<keyword evidence="13" id="KW-1185">Reference proteome</keyword>
<evidence type="ECO:0000256" key="4">
    <source>
        <dbReference type="ARBA" id="ARBA00022741"/>
    </source>
</evidence>
<dbReference type="GO" id="GO:0016743">
    <property type="term" value="F:carboxyl- or carbamoyltransferase activity"/>
    <property type="evidence" value="ECO:0007669"/>
    <property type="project" value="UniProtKB-UniRule"/>
</dbReference>
<evidence type="ECO:0000256" key="10">
    <source>
        <dbReference type="HAMAP-Rule" id="MF_00823"/>
    </source>
</evidence>
<dbReference type="SUPFAM" id="SSF52096">
    <property type="entry name" value="ClpP/crotonase"/>
    <property type="match status" value="1"/>
</dbReference>
<dbReference type="InterPro" id="IPR011763">
    <property type="entry name" value="COA_CT_C"/>
</dbReference>
<keyword evidence="4 10" id="KW-0547">Nucleotide-binding</keyword>
<dbReference type="GO" id="GO:0005524">
    <property type="term" value="F:ATP binding"/>
    <property type="evidence" value="ECO:0007669"/>
    <property type="project" value="UniProtKB-KW"/>
</dbReference>
<proteinExistence type="inferred from homology"/>
<protein>
    <recommendedName>
        <fullName evidence="10">Acetyl-coenzyme A carboxylase carboxyl transferase subunit alpha</fullName>
        <shortName evidence="10">ACCase subunit alpha</shortName>
        <shortName evidence="10">Acetyl-CoA carboxylase carboxyltransferase subunit alpha</shortName>
        <ecNumber evidence="10">2.1.3.15</ecNumber>
    </recommendedName>
</protein>
<dbReference type="Pfam" id="PF03255">
    <property type="entry name" value="ACCA"/>
    <property type="match status" value="1"/>
</dbReference>
<evidence type="ECO:0000256" key="2">
    <source>
        <dbReference type="ARBA" id="ARBA00022516"/>
    </source>
</evidence>
<comment type="similarity">
    <text evidence="10">Belongs to the AccA family.</text>
</comment>